<keyword evidence="2" id="KW-1185">Reference proteome</keyword>
<organism evidence="1 2">
    <name type="scientific">Dreissena polymorpha</name>
    <name type="common">Zebra mussel</name>
    <name type="synonym">Mytilus polymorpha</name>
    <dbReference type="NCBI Taxonomy" id="45954"/>
    <lineage>
        <taxon>Eukaryota</taxon>
        <taxon>Metazoa</taxon>
        <taxon>Spiralia</taxon>
        <taxon>Lophotrochozoa</taxon>
        <taxon>Mollusca</taxon>
        <taxon>Bivalvia</taxon>
        <taxon>Autobranchia</taxon>
        <taxon>Heteroconchia</taxon>
        <taxon>Euheterodonta</taxon>
        <taxon>Imparidentia</taxon>
        <taxon>Neoheterodontei</taxon>
        <taxon>Myida</taxon>
        <taxon>Dreissenoidea</taxon>
        <taxon>Dreissenidae</taxon>
        <taxon>Dreissena</taxon>
    </lineage>
</organism>
<dbReference type="Proteomes" id="UP000828390">
    <property type="component" value="Unassembled WGS sequence"/>
</dbReference>
<dbReference type="EMBL" id="JAIWYP010000003">
    <property type="protein sequence ID" value="KAH3852291.1"/>
    <property type="molecule type" value="Genomic_DNA"/>
</dbReference>
<reference evidence="1" key="2">
    <citation type="submission" date="2020-11" db="EMBL/GenBank/DDBJ databases">
        <authorList>
            <person name="McCartney M.A."/>
            <person name="Auch B."/>
            <person name="Kono T."/>
            <person name="Mallez S."/>
            <person name="Becker A."/>
            <person name="Gohl D.M."/>
            <person name="Silverstein K.A.T."/>
            <person name="Koren S."/>
            <person name="Bechman K.B."/>
            <person name="Herman A."/>
            <person name="Abrahante J.E."/>
            <person name="Garbe J."/>
        </authorList>
    </citation>
    <scope>NUCLEOTIDE SEQUENCE</scope>
    <source>
        <strain evidence="1">Duluth1</strain>
        <tissue evidence="1">Whole animal</tissue>
    </source>
</reference>
<sequence length="62" mass="7005">MYGQLMIRFQASRSATIILIKTSSCFVRTTVDCVVYFVISLITGHAGESFLLLKKKKDFSQL</sequence>
<name>A0A9D4L655_DREPO</name>
<proteinExistence type="predicted"/>
<reference evidence="1" key="1">
    <citation type="journal article" date="2019" name="bioRxiv">
        <title>The Genome of the Zebra Mussel, Dreissena polymorpha: A Resource for Invasive Species Research.</title>
        <authorList>
            <person name="McCartney M.A."/>
            <person name="Auch B."/>
            <person name="Kono T."/>
            <person name="Mallez S."/>
            <person name="Zhang Y."/>
            <person name="Obille A."/>
            <person name="Becker A."/>
            <person name="Abrahante J.E."/>
            <person name="Garbe J."/>
            <person name="Badalamenti J.P."/>
            <person name="Herman A."/>
            <person name="Mangelson H."/>
            <person name="Liachko I."/>
            <person name="Sullivan S."/>
            <person name="Sone E.D."/>
            <person name="Koren S."/>
            <person name="Silverstein K.A.T."/>
            <person name="Beckman K.B."/>
            <person name="Gohl D.M."/>
        </authorList>
    </citation>
    <scope>NUCLEOTIDE SEQUENCE</scope>
    <source>
        <strain evidence="1">Duluth1</strain>
        <tissue evidence="1">Whole animal</tissue>
    </source>
</reference>
<protein>
    <submittedName>
        <fullName evidence="1">Uncharacterized protein</fullName>
    </submittedName>
</protein>
<evidence type="ECO:0000313" key="2">
    <source>
        <dbReference type="Proteomes" id="UP000828390"/>
    </source>
</evidence>
<dbReference type="AlphaFoldDB" id="A0A9D4L655"/>
<comment type="caution">
    <text evidence="1">The sequence shown here is derived from an EMBL/GenBank/DDBJ whole genome shotgun (WGS) entry which is preliminary data.</text>
</comment>
<accession>A0A9D4L655</accession>
<evidence type="ECO:0000313" key="1">
    <source>
        <dbReference type="EMBL" id="KAH3852291.1"/>
    </source>
</evidence>
<gene>
    <name evidence="1" type="ORF">DPMN_094794</name>
</gene>